<dbReference type="OrthoDB" id="119742at2"/>
<gene>
    <name evidence="5" type="ORF">DFR39_102474</name>
</gene>
<comment type="pathway">
    <text evidence="2">Glycan metabolism; lacto-N-neotetraose biosynthesis.</text>
</comment>
<evidence type="ECO:0000313" key="6">
    <source>
        <dbReference type="Proteomes" id="UP000295357"/>
    </source>
</evidence>
<keyword evidence="6" id="KW-1185">Reference proteome</keyword>
<comment type="caution">
    <text evidence="5">The sequence shown here is derived from an EMBL/GenBank/DDBJ whole genome shotgun (WGS) entry which is preliminary data.</text>
</comment>
<protein>
    <submittedName>
        <fullName evidence="5">Glycosyl transferase family 25</fullName>
    </submittedName>
</protein>
<reference evidence="5 6" key="1">
    <citation type="submission" date="2019-03" db="EMBL/GenBank/DDBJ databases">
        <title>Genomic Encyclopedia of Type Strains, Phase IV (KMG-IV): sequencing the most valuable type-strain genomes for metagenomic binning, comparative biology and taxonomic classification.</title>
        <authorList>
            <person name="Goeker M."/>
        </authorList>
    </citation>
    <scope>NUCLEOTIDE SEQUENCE [LARGE SCALE GENOMIC DNA]</scope>
    <source>
        <strain evidence="5 6">DSM 25082</strain>
    </source>
</reference>
<dbReference type="InterPro" id="IPR002654">
    <property type="entry name" value="Glyco_trans_25"/>
</dbReference>
<proteinExistence type="predicted"/>
<dbReference type="EMBL" id="SNXE01000002">
    <property type="protein sequence ID" value="TDP12086.1"/>
    <property type="molecule type" value="Genomic_DNA"/>
</dbReference>
<comment type="pathway">
    <text evidence="1">Bacterial outer membrane biogenesis; lipooligosaccharide biosynthesis.</text>
</comment>
<sequence length="243" mass="27628">MLPLVYINLQRDTERHRRMQSEFSRLGIHADRLEAVLWTALRHGEQTRLYSEELNQQQFHKTLSNGEKGCYASHLQAWQGLLDSPHEALVVLEDDVRLEPQFAAVITAIGSLPRNWDMIKLIGNLDAKRASGNQASAQPLCPEFQLVSYKRVPSLTAGYVISRSGAAKLLQGRIPFGRPIDVDLRYWWETGLCIRGVSPAAIALDETSEQSSIGAKAPDTLAMSWRKFRRKASYTLLNYWHRR</sequence>
<keyword evidence="3" id="KW-0448">Lipopolysaccharide biosynthesis</keyword>
<evidence type="ECO:0000256" key="1">
    <source>
        <dbReference type="ARBA" id="ARBA00005068"/>
    </source>
</evidence>
<dbReference type="UniPathway" id="UPA00501"/>
<dbReference type="CDD" id="cd06532">
    <property type="entry name" value="Glyco_transf_25"/>
    <property type="match status" value="1"/>
</dbReference>
<evidence type="ECO:0000259" key="4">
    <source>
        <dbReference type="Pfam" id="PF01755"/>
    </source>
</evidence>
<dbReference type="UniPathway" id="UPA00820"/>
<dbReference type="AlphaFoldDB" id="A0A4V3CK36"/>
<dbReference type="Pfam" id="PF01755">
    <property type="entry name" value="Glyco_transf_25"/>
    <property type="match status" value="1"/>
</dbReference>
<dbReference type="RefSeq" id="WP_133602835.1">
    <property type="nucleotide sequence ID" value="NZ_JAUFPJ010000002.1"/>
</dbReference>
<evidence type="ECO:0000256" key="3">
    <source>
        <dbReference type="ARBA" id="ARBA00022985"/>
    </source>
</evidence>
<organism evidence="5 6">
    <name type="scientific">Roseateles asaccharophilus</name>
    <dbReference type="NCBI Taxonomy" id="582607"/>
    <lineage>
        <taxon>Bacteria</taxon>
        <taxon>Pseudomonadati</taxon>
        <taxon>Pseudomonadota</taxon>
        <taxon>Betaproteobacteria</taxon>
        <taxon>Burkholderiales</taxon>
        <taxon>Sphaerotilaceae</taxon>
        <taxon>Roseateles</taxon>
    </lineage>
</organism>
<feature type="domain" description="Glycosyl transferase family 25" evidence="4">
    <location>
        <begin position="6"/>
        <end position="175"/>
    </location>
</feature>
<keyword evidence="5" id="KW-0808">Transferase</keyword>
<evidence type="ECO:0000313" key="5">
    <source>
        <dbReference type="EMBL" id="TDP12086.1"/>
    </source>
</evidence>
<dbReference type="GO" id="GO:0009103">
    <property type="term" value="P:lipopolysaccharide biosynthetic process"/>
    <property type="evidence" value="ECO:0007669"/>
    <property type="project" value="UniProtKB-KW"/>
</dbReference>
<dbReference type="GO" id="GO:0016740">
    <property type="term" value="F:transferase activity"/>
    <property type="evidence" value="ECO:0007669"/>
    <property type="project" value="UniProtKB-KW"/>
</dbReference>
<dbReference type="Proteomes" id="UP000295357">
    <property type="component" value="Unassembled WGS sequence"/>
</dbReference>
<accession>A0A4V3CK36</accession>
<name>A0A4V3CK36_9BURK</name>
<evidence type="ECO:0000256" key="2">
    <source>
        <dbReference type="ARBA" id="ARBA00005222"/>
    </source>
</evidence>